<dbReference type="Gene3D" id="2.130.10.10">
    <property type="entry name" value="YVTN repeat-like/Quinoprotein amine dehydrogenase"/>
    <property type="match status" value="1"/>
</dbReference>
<feature type="compositionally biased region" description="Gly residues" evidence="1">
    <location>
        <begin position="1489"/>
        <end position="1501"/>
    </location>
</feature>
<dbReference type="InterPro" id="IPR015943">
    <property type="entry name" value="WD40/YVTN_repeat-like_dom_sf"/>
</dbReference>
<dbReference type="EMBL" id="RHLK01000002">
    <property type="protein sequence ID" value="MVO98647.1"/>
    <property type="molecule type" value="Genomic_DNA"/>
</dbReference>
<dbReference type="PANTHER" id="PTHR43308">
    <property type="entry name" value="OUTER MEMBRANE PROTEIN ALPHA-RELATED"/>
    <property type="match status" value="1"/>
</dbReference>
<dbReference type="Pfam" id="PF00395">
    <property type="entry name" value="SLH"/>
    <property type="match status" value="3"/>
</dbReference>
<dbReference type="SUPFAM" id="SSF50998">
    <property type="entry name" value="Quinoprotein alcohol dehydrogenase-like"/>
    <property type="match status" value="1"/>
</dbReference>
<sequence>MSQKVVRQAGLLLLSFCLFLSGWGMSTPARAAADVLVPVSALENAGFEMPVSANAIPGWTQNLGAGKTGTVGISDSIKHSGAGSLKVTDGDNTASFGLESGKIKVLPGETYRAAVKGYIEGGAVNIQLRFYDSADKLLAVGGIVEAGGSVYKEGPLNEWQTLSVQAPAPAGAAKASVVLVTGKTKKGTVYWDDAAFTRVMSLVNNGFEEPAAGAAVPGWTQNLGSGRSGGLSVSGEKFAAGSSSLRITDHDTVNFGAESSRSSVTPLASYTVTSDVYVESGSIQLQLRFYRADGTLVASKDGGIAVHDPNFTSAPAGQWQRLSLKAAAPAQAASAAVALVSGKDSPGTSYWDEVSLEEEAFVMAPKQDQGGLPGPVRSLFLANGGFEQPASGSSIPGWTVKSGNVSLSQTNTFEGKNSLFIQNEANTGPAVNVESDLIDVEEGASYSLTSSVFLQAGNLEGLYVYVYDAGGTLIPGPTGSSFHAYVNLLSAAADGKWGLAEGTFKVQPGGKKAKVSLITGTKKSFQVYLDDISLLKAVVNGGFEQEVTGGIIPGWSKVNAAADAGSFGVTGEKFAAGAQSLKIQNTPDQFLNVISELIPVEAGTTYTAKAQTFIDYGTADMYVRYFDASGKYLNKQNYSIKSEPASTWFTINVEAAVPAEASYAAVMFAGSSKKTYSYYVDDVKLIKGNHVVHEVPVPDNALSKVAQDLGVQVRKANIMRGDIGKYGDGRDVVYTVVQGSPSVFTVIDIQTEKVITSKPLPDTEGAWSVKVSSDGTVYLGAYNKGLLYRYDPVSEKLSNLGHPLASKDAVLYPMDSGPDGKMYGGTYPTGSVYQYDPVTGIFTDYGTMASKTDGERWTRVTVYDADTDKIYAGVGNQARLVEYDIKSGTKRDLLPEKYRNIISVYDLNLVDGKLFARKEANNSFETFVLDAKTGQEILITDGDTGTQSYELINYSRGVSPKSPIANKMYYAGLNGILFEYDLSTNTYRSLGVSIGGAAIGYTFVQLKEEGFPGYSLVGLSGNGGKMYKYNLETGKVQLTDLMLPAEAVKIHDIEKGPDGKIYTTGYLAGNVGVHTPTTGSSMYLNGMGQSESVTVIGDSMYFGLYPDAKIYEYNLKKPWNRDETDKLNPNLLFSLSKNTQIPGYTLQDRPFGIAGAEDLNKLFVGTVPKNGLLGGALAVYDLNKRTEPEVYWNLVPDQSLITLAYKDGIVYGGTSIHGGQGGAPKAAEAVLFGWDVEKKQKVFEVVPVAGKQAITALHIGPDGNIWGLANGALFIFDPGQQKVTYSKNEFPGAVGRWIDGSMVTGTDGHVYATVGGNFFKVDAGTKKVTVLASQAQKVAQDDFGHFYLYSADGINLYKYTIPELILKLTGAELSLPKTTLRTGEQQPITVKGLLEKNRSTEEMAGASVSYTVSDTDLAVIDQGVIKAKKPGRVDIRAAVALGGNTVQSNVIQLVIEGPGSGTGTSEPDHPGDTDSPGSPGSPGDPVNPGGPGSPGSGGSPGSPGEEQPEAGVIAVAPVKSQGGTWEYEVKEESYSKAAAEAAASKTDKLLIRLKDAAEEGKITLQLPSSTVDVAVKQGISKLTIGTGFADVTLRVDALQEYKGAALGLEFVKTDAGSLDPAIAGQAGGRSVYHFKLYADGSIITSLKDRKAVEISMNYRLNESEDPSKLAAYLLDEDGRLRVVKHFRYDAEKKRVTLVTGEFSPYLIKQAEVNFTDVNEERWSRSYINLLAVRGIITGRTDTLFSPEENVTRAEFLKLMMEALDLIDEHSNADFTDVHEKDWYYPAVASAKKHGIVSGISDTEFGPGQRITREDMAVIAHRALQAAGIELPEKNGSGPLEDQDATSGYAREAVDDLYHAGVISGMENRRFAPQETATREQAAKITWLLFELQ</sequence>
<dbReference type="InterPro" id="IPR011047">
    <property type="entry name" value="Quinoprotein_ADH-like_sf"/>
</dbReference>
<dbReference type="Gene3D" id="2.60.40.1080">
    <property type="match status" value="1"/>
</dbReference>
<dbReference type="SUPFAM" id="SSF49785">
    <property type="entry name" value="Galactose-binding domain-like"/>
    <property type="match status" value="2"/>
</dbReference>
<feature type="domain" description="SLH" evidence="3">
    <location>
        <begin position="1836"/>
        <end position="1892"/>
    </location>
</feature>
<dbReference type="Gene3D" id="2.60.120.260">
    <property type="entry name" value="Galactose-binding domain-like"/>
    <property type="match status" value="4"/>
</dbReference>
<dbReference type="InterPro" id="IPR001119">
    <property type="entry name" value="SLH_dom"/>
</dbReference>
<feature type="compositionally biased region" description="Low complexity" evidence="1">
    <location>
        <begin position="1473"/>
        <end position="1487"/>
    </location>
</feature>
<dbReference type="Proteomes" id="UP000490800">
    <property type="component" value="Unassembled WGS sequence"/>
</dbReference>
<dbReference type="SUPFAM" id="SSF50969">
    <property type="entry name" value="YVTN repeat-like/Quinoprotein amine dehydrogenase"/>
    <property type="match status" value="1"/>
</dbReference>
<evidence type="ECO:0000313" key="5">
    <source>
        <dbReference type="Proteomes" id="UP000490800"/>
    </source>
</evidence>
<accession>A0A7X3FFC5</accession>
<feature type="signal peptide" evidence="2">
    <location>
        <begin position="1"/>
        <end position="31"/>
    </location>
</feature>
<evidence type="ECO:0000313" key="4">
    <source>
        <dbReference type="EMBL" id="MVO98647.1"/>
    </source>
</evidence>
<dbReference type="PANTHER" id="PTHR43308:SF5">
    <property type="entry name" value="S-LAYER PROTEIN _ PEPTIDOGLYCAN ENDO-BETA-N-ACETYLGLUCOSAMINIDASE"/>
    <property type="match status" value="1"/>
</dbReference>
<dbReference type="InterPro" id="IPR008979">
    <property type="entry name" value="Galactose-bd-like_sf"/>
</dbReference>
<dbReference type="PROSITE" id="PS51272">
    <property type="entry name" value="SLH"/>
    <property type="match status" value="3"/>
</dbReference>
<dbReference type="InterPro" id="IPR011044">
    <property type="entry name" value="Quino_amine_DH_bsu"/>
</dbReference>
<gene>
    <name evidence="4" type="ORF">EDM21_03700</name>
</gene>
<proteinExistence type="predicted"/>
<keyword evidence="5" id="KW-1185">Reference proteome</keyword>
<keyword evidence="2" id="KW-0732">Signal</keyword>
<evidence type="ECO:0000256" key="1">
    <source>
        <dbReference type="SAM" id="MobiDB-lite"/>
    </source>
</evidence>
<evidence type="ECO:0000256" key="2">
    <source>
        <dbReference type="SAM" id="SignalP"/>
    </source>
</evidence>
<reference evidence="4 5" key="1">
    <citation type="journal article" date="2019" name="Microorganisms">
        <title>Paenibacillus lutrae sp. nov., A Chitinolytic Species Isolated from A River Otter in Castril Natural Park, Granada, Spain.</title>
        <authorList>
            <person name="Rodriguez M."/>
            <person name="Reina J.C."/>
            <person name="Bejar V."/>
            <person name="Llamas I."/>
        </authorList>
    </citation>
    <scope>NUCLEOTIDE SEQUENCE [LARGE SCALE GENOMIC DNA]</scope>
    <source>
        <strain evidence="4 5">N10</strain>
    </source>
</reference>
<name>A0A7X3FFC5_9BACL</name>
<dbReference type="RefSeq" id="WP_157333040.1">
    <property type="nucleotide sequence ID" value="NZ_RHLK01000002.1"/>
</dbReference>
<feature type="domain" description="SLH" evidence="3">
    <location>
        <begin position="1770"/>
        <end position="1833"/>
    </location>
</feature>
<dbReference type="OrthoDB" id="843723at2"/>
<organism evidence="4 5">
    <name type="scientific">Paenibacillus lutrae</name>
    <dbReference type="NCBI Taxonomy" id="2078573"/>
    <lineage>
        <taxon>Bacteria</taxon>
        <taxon>Bacillati</taxon>
        <taxon>Bacillota</taxon>
        <taxon>Bacilli</taxon>
        <taxon>Bacillales</taxon>
        <taxon>Paenibacillaceae</taxon>
        <taxon>Paenibacillus</taxon>
    </lineage>
</organism>
<feature type="chain" id="PRO_5031556920" description="SLH domain-containing protein" evidence="2">
    <location>
        <begin position="32"/>
        <end position="1892"/>
    </location>
</feature>
<comment type="caution">
    <text evidence="4">The sequence shown here is derived from an EMBL/GenBank/DDBJ whole genome shotgun (WGS) entry which is preliminary data.</text>
</comment>
<protein>
    <recommendedName>
        <fullName evidence="3">SLH domain-containing protein</fullName>
    </recommendedName>
</protein>
<evidence type="ECO:0000259" key="3">
    <source>
        <dbReference type="PROSITE" id="PS51272"/>
    </source>
</evidence>
<dbReference type="InterPro" id="IPR051465">
    <property type="entry name" value="Cell_Envelope_Struct_Comp"/>
</dbReference>
<feature type="domain" description="SLH" evidence="3">
    <location>
        <begin position="1710"/>
        <end position="1769"/>
    </location>
</feature>
<feature type="region of interest" description="Disordered" evidence="1">
    <location>
        <begin position="1456"/>
        <end position="1508"/>
    </location>
</feature>